<sequence>MKKIKILLFALLTGIGFSLNAQQIEKSSIDSGGASASAGGIEILYTIGEVAVQEVSTPTLSISEGFINSSFKVKVDPIMYLQGPILNPDNPSLMNDDLRVADLIPTTSPYEDNATCNASVFSITGDDAIVDWVWVELRASNDNTKLINGKSALLQRDGDVVATDGTSTLTMNAPPKDHYVVVKHRNHLGAMSNLSITLSESTTTVVDFTDSAFNTFGNNAQVVLDSGDTALWTGDANASNTIIFSGANNDANAIKDYILGDPSNFLNLITFSSTGYLLEDVNLDGIARFSGPFNDSNLIKDNILDHPGNFLNIPTYTISTTVPPINN</sequence>
<protein>
    <submittedName>
        <fullName evidence="2">Hemagglutinin protein</fullName>
    </submittedName>
</protein>
<dbReference type="RefSeq" id="WP_386064507.1">
    <property type="nucleotide sequence ID" value="NZ_JBHLTQ010000006.1"/>
</dbReference>
<name>A0ABV6QAP2_9FLAO</name>
<feature type="chain" id="PRO_5046437561" evidence="1">
    <location>
        <begin position="22"/>
        <end position="327"/>
    </location>
</feature>
<feature type="signal peptide" evidence="1">
    <location>
        <begin position="1"/>
        <end position="21"/>
    </location>
</feature>
<dbReference type="EMBL" id="JBHLTQ010000006">
    <property type="protein sequence ID" value="MFC0605358.1"/>
    <property type="molecule type" value="Genomic_DNA"/>
</dbReference>
<reference evidence="2 3" key="1">
    <citation type="submission" date="2024-09" db="EMBL/GenBank/DDBJ databases">
        <authorList>
            <person name="Sun Q."/>
            <person name="Mori K."/>
        </authorList>
    </citation>
    <scope>NUCLEOTIDE SEQUENCE [LARGE SCALE GENOMIC DNA]</scope>
    <source>
        <strain evidence="2 3">NCAIM B.02481</strain>
    </source>
</reference>
<keyword evidence="1" id="KW-0732">Signal</keyword>
<evidence type="ECO:0000313" key="3">
    <source>
        <dbReference type="Proteomes" id="UP001589832"/>
    </source>
</evidence>
<evidence type="ECO:0000313" key="2">
    <source>
        <dbReference type="EMBL" id="MFC0605358.1"/>
    </source>
</evidence>
<accession>A0ABV6QAP2</accession>
<evidence type="ECO:0000256" key="1">
    <source>
        <dbReference type="SAM" id="SignalP"/>
    </source>
</evidence>
<gene>
    <name evidence="2" type="ORF">ACFFGA_12380</name>
</gene>
<organism evidence="2 3">
    <name type="scientific">Winogradskyella pulchriflava</name>
    <dbReference type="NCBI Taxonomy" id="1110688"/>
    <lineage>
        <taxon>Bacteria</taxon>
        <taxon>Pseudomonadati</taxon>
        <taxon>Bacteroidota</taxon>
        <taxon>Flavobacteriia</taxon>
        <taxon>Flavobacteriales</taxon>
        <taxon>Flavobacteriaceae</taxon>
        <taxon>Winogradskyella</taxon>
    </lineage>
</organism>
<keyword evidence="3" id="KW-1185">Reference proteome</keyword>
<dbReference type="Proteomes" id="UP001589832">
    <property type="component" value="Unassembled WGS sequence"/>
</dbReference>
<proteinExistence type="predicted"/>
<comment type="caution">
    <text evidence="2">The sequence shown here is derived from an EMBL/GenBank/DDBJ whole genome shotgun (WGS) entry which is preliminary data.</text>
</comment>